<feature type="region of interest" description="Disordered" evidence="13">
    <location>
        <begin position="19"/>
        <end position="40"/>
    </location>
</feature>
<dbReference type="InterPro" id="IPR004274">
    <property type="entry name" value="FCP1_dom"/>
</dbReference>
<organism evidence="15 16">
    <name type="scientific">Cyanidiococcus yangmingshanensis</name>
    <dbReference type="NCBI Taxonomy" id="2690220"/>
    <lineage>
        <taxon>Eukaryota</taxon>
        <taxon>Rhodophyta</taxon>
        <taxon>Bangiophyceae</taxon>
        <taxon>Cyanidiales</taxon>
        <taxon>Cyanidiaceae</taxon>
        <taxon>Cyanidiococcus</taxon>
    </lineage>
</organism>
<keyword evidence="3 12" id="KW-0813">Transport</keyword>
<evidence type="ECO:0000256" key="5">
    <source>
        <dbReference type="ARBA" id="ARBA00022792"/>
    </source>
</evidence>
<dbReference type="Gene3D" id="3.40.50.1000">
    <property type="entry name" value="HAD superfamily/HAD-like"/>
    <property type="match status" value="1"/>
</dbReference>
<protein>
    <recommendedName>
        <fullName evidence="12">Mitochondrial import inner membrane translocase subunit TIM50</fullName>
    </recommendedName>
</protein>
<feature type="region of interest" description="Disordered" evidence="13">
    <location>
        <begin position="91"/>
        <end position="126"/>
    </location>
</feature>
<dbReference type="Proteomes" id="UP000530660">
    <property type="component" value="Unassembled WGS sequence"/>
</dbReference>
<comment type="similarity">
    <text evidence="2 12">Belongs to the TIM50 family.</text>
</comment>
<name>A0A7J7IJ07_9RHOD</name>
<evidence type="ECO:0000256" key="4">
    <source>
        <dbReference type="ARBA" id="ARBA00022692"/>
    </source>
</evidence>
<keyword evidence="7 12" id="KW-0809">Transit peptide</keyword>
<evidence type="ECO:0000256" key="8">
    <source>
        <dbReference type="ARBA" id="ARBA00022989"/>
    </source>
</evidence>
<comment type="function">
    <text evidence="12">Essential component of the TIM23 complex, a complex that mediates the translocation of transit peptide-containing proteins across the mitochondrial inner membrane.</text>
</comment>
<keyword evidence="8" id="KW-1133">Transmembrane helix</keyword>
<comment type="caution">
    <text evidence="15">The sequence shown here is derived from an EMBL/GenBank/DDBJ whole genome shotgun (WGS) entry which is preliminary data.</text>
</comment>
<evidence type="ECO:0000256" key="9">
    <source>
        <dbReference type="ARBA" id="ARBA00023010"/>
    </source>
</evidence>
<dbReference type="EMBL" id="VWRR01000009">
    <property type="protein sequence ID" value="KAF6002730.1"/>
    <property type="molecule type" value="Genomic_DNA"/>
</dbReference>
<dbReference type="Pfam" id="PF03031">
    <property type="entry name" value="NIF"/>
    <property type="match status" value="1"/>
</dbReference>
<keyword evidence="4" id="KW-0812">Transmembrane</keyword>
<keyword evidence="10 12" id="KW-0496">Mitochondrion</keyword>
<feature type="domain" description="FCP1 homology" evidence="14">
    <location>
        <begin position="196"/>
        <end position="340"/>
    </location>
</feature>
<dbReference type="InterPro" id="IPR050365">
    <property type="entry name" value="TIM50"/>
</dbReference>
<proteinExistence type="inferred from homology"/>
<evidence type="ECO:0000256" key="12">
    <source>
        <dbReference type="RuleBase" id="RU365079"/>
    </source>
</evidence>
<evidence type="ECO:0000256" key="3">
    <source>
        <dbReference type="ARBA" id="ARBA00022448"/>
    </source>
</evidence>
<evidence type="ECO:0000256" key="6">
    <source>
        <dbReference type="ARBA" id="ARBA00022927"/>
    </source>
</evidence>
<dbReference type="GO" id="GO:0015031">
    <property type="term" value="P:protein transport"/>
    <property type="evidence" value="ECO:0007669"/>
    <property type="project" value="UniProtKB-KW"/>
</dbReference>
<keyword evidence="16" id="KW-1185">Reference proteome</keyword>
<keyword evidence="9 12" id="KW-0811">Translocation</keyword>
<evidence type="ECO:0000256" key="2">
    <source>
        <dbReference type="ARBA" id="ARBA00006344"/>
    </source>
</evidence>
<evidence type="ECO:0000256" key="13">
    <source>
        <dbReference type="SAM" id="MobiDB-lite"/>
    </source>
</evidence>
<keyword evidence="11" id="KW-0472">Membrane</keyword>
<comment type="subcellular location">
    <subcellularLocation>
        <location evidence="1 12">Mitochondrion inner membrane</location>
        <topology evidence="1 12">Single-pass membrane protein</topology>
    </subcellularLocation>
</comment>
<dbReference type="AlphaFoldDB" id="A0A7J7IJ07"/>
<evidence type="ECO:0000256" key="11">
    <source>
        <dbReference type="ARBA" id="ARBA00023136"/>
    </source>
</evidence>
<dbReference type="FunFam" id="3.40.50.1000:FF:000019">
    <property type="entry name" value="Mitochondrial import inner membrane translocase subunit TIM50"/>
    <property type="match status" value="1"/>
</dbReference>
<evidence type="ECO:0000256" key="1">
    <source>
        <dbReference type="ARBA" id="ARBA00004434"/>
    </source>
</evidence>
<evidence type="ECO:0000256" key="10">
    <source>
        <dbReference type="ARBA" id="ARBA00023128"/>
    </source>
</evidence>
<feature type="compositionally biased region" description="Polar residues" evidence="13">
    <location>
        <begin position="441"/>
        <end position="452"/>
    </location>
</feature>
<accession>A0A7J7IJ07</accession>
<feature type="region of interest" description="Disordered" evidence="13">
    <location>
        <begin position="418"/>
        <end position="452"/>
    </location>
</feature>
<dbReference type="InterPro" id="IPR036412">
    <property type="entry name" value="HAD-like_sf"/>
</dbReference>
<dbReference type="GO" id="GO:0005744">
    <property type="term" value="C:TIM23 mitochondrial import inner membrane translocase complex"/>
    <property type="evidence" value="ECO:0007669"/>
    <property type="project" value="UniProtKB-UniRule"/>
</dbReference>
<dbReference type="SUPFAM" id="SSF56784">
    <property type="entry name" value="HAD-like"/>
    <property type="match status" value="1"/>
</dbReference>
<evidence type="ECO:0000313" key="16">
    <source>
        <dbReference type="Proteomes" id="UP000530660"/>
    </source>
</evidence>
<keyword evidence="6 12" id="KW-0653">Protein transport</keyword>
<gene>
    <name evidence="15" type="primary">TIMM50</name>
    <name evidence="15" type="ORF">F1559_002462</name>
</gene>
<evidence type="ECO:0000259" key="14">
    <source>
        <dbReference type="PROSITE" id="PS50969"/>
    </source>
</evidence>
<dbReference type="InterPro" id="IPR023214">
    <property type="entry name" value="HAD_sf"/>
</dbReference>
<dbReference type="PROSITE" id="PS50969">
    <property type="entry name" value="FCP1"/>
    <property type="match status" value="1"/>
</dbReference>
<feature type="compositionally biased region" description="Low complexity" evidence="13">
    <location>
        <begin position="422"/>
        <end position="440"/>
    </location>
</feature>
<feature type="compositionally biased region" description="Low complexity" evidence="13">
    <location>
        <begin position="108"/>
        <end position="126"/>
    </location>
</feature>
<sequence>MLRTQTCLDLPCFVLPRAGGAGNPRRQHETSPGSRPDGRWPGIQVACWRVTTAGGIVDWSPARRACEVFVSMRPDRGILVALGRAWRPKRLQRGAASGGGRSNEPKLSSQQAAGAESSAPGKPPGSRLRSLLRPGRLFGYAVLGSTVAVLAAWAADPQGIWERLERLRRDVESRIRYYVEPSRDKLLPDPIPAYPGGLPPRTLVLDLDETLMHSEWSRSTGWRTSKRPGVDAFLAYMAQFYEIVVFTSALPGYADPILDRLDPNGYITHRLYRHETKYRDGLHVKDLAKLNRDLRRTIIIDNDPRVFSLQSENGIEVAPWHGTEPDDKELLRLTAFLEWVVRNDVDDVRTVIASVRHCDRTASRNFADKFEACRSQVESMLAAQRIAAAAAASAEAYSQGKSLRAPARGLGLFTLPRRDSAEPAATAEPQAASAPAPAQTVPEQSIWSRLRR</sequence>
<dbReference type="PANTHER" id="PTHR12210">
    <property type="entry name" value="DULLARD PROTEIN PHOSPHATASE"/>
    <property type="match status" value="1"/>
</dbReference>
<keyword evidence="5" id="KW-0999">Mitochondrion inner membrane</keyword>
<comment type="subunit">
    <text evidence="12">Component of the TIM23 complex.</text>
</comment>
<dbReference type="SMART" id="SM00577">
    <property type="entry name" value="CPDc"/>
    <property type="match status" value="1"/>
</dbReference>
<dbReference type="OrthoDB" id="287041at2759"/>
<evidence type="ECO:0000313" key="15">
    <source>
        <dbReference type="EMBL" id="KAF6002730.1"/>
    </source>
</evidence>
<dbReference type="CDD" id="cd07521">
    <property type="entry name" value="HAD_FCP1-like"/>
    <property type="match status" value="1"/>
</dbReference>
<reference evidence="15 16" key="1">
    <citation type="journal article" date="2020" name="J. Phycol.">
        <title>Comparative genome analysis reveals Cyanidiococcus gen. nov., a new extremophilic red algal genus sister to Cyanidioschyzon (Cyanidioschyzonaceae, Rhodophyta).</title>
        <authorList>
            <person name="Liu S.-L."/>
            <person name="Chiang Y.-R."/>
            <person name="Yoon H.S."/>
            <person name="Fu H.-Y."/>
        </authorList>
    </citation>
    <scope>NUCLEOTIDE SEQUENCE [LARGE SCALE GENOMIC DNA]</scope>
    <source>
        <strain evidence="15 16">THAL066</strain>
    </source>
</reference>
<evidence type="ECO:0000256" key="7">
    <source>
        <dbReference type="ARBA" id="ARBA00022946"/>
    </source>
</evidence>